<evidence type="ECO:0000256" key="6">
    <source>
        <dbReference type="ARBA" id="ARBA00022741"/>
    </source>
</evidence>
<keyword evidence="6" id="KW-0547">Nucleotide-binding</keyword>
<dbReference type="PANTHER" id="PTHR48053:SF142">
    <property type="entry name" value="REPEAT RECEPTOR-LIKE PROTEIN KINASE FAMILY PROTEIN, PUTATIVE-RELATED"/>
    <property type="match status" value="1"/>
</dbReference>
<keyword evidence="9 11" id="KW-0472">Membrane</keyword>
<dbReference type="SMART" id="SM00369">
    <property type="entry name" value="LRR_TYP"/>
    <property type="match status" value="7"/>
</dbReference>
<dbReference type="PROSITE" id="PS00109">
    <property type="entry name" value="PROTEIN_KINASE_TYR"/>
    <property type="match status" value="1"/>
</dbReference>
<keyword evidence="13" id="KW-1185">Reference proteome</keyword>
<keyword evidence="8 11" id="KW-1133">Transmembrane helix</keyword>
<name>A0ABM4ABE5_ZIZJJ</name>
<gene>
    <name evidence="14" type="primary">LOC107430885</name>
</gene>
<dbReference type="InterPro" id="IPR051716">
    <property type="entry name" value="Plant_RL_S/T_kinase"/>
</dbReference>
<organism evidence="13 14">
    <name type="scientific">Ziziphus jujuba</name>
    <name type="common">Chinese jujube</name>
    <name type="synonym">Ziziphus sativa</name>
    <dbReference type="NCBI Taxonomy" id="326968"/>
    <lineage>
        <taxon>Eukaryota</taxon>
        <taxon>Viridiplantae</taxon>
        <taxon>Streptophyta</taxon>
        <taxon>Embryophyta</taxon>
        <taxon>Tracheophyta</taxon>
        <taxon>Spermatophyta</taxon>
        <taxon>Magnoliopsida</taxon>
        <taxon>eudicotyledons</taxon>
        <taxon>Gunneridae</taxon>
        <taxon>Pentapetalae</taxon>
        <taxon>rosids</taxon>
        <taxon>fabids</taxon>
        <taxon>Rosales</taxon>
        <taxon>Rhamnaceae</taxon>
        <taxon>Paliureae</taxon>
        <taxon>Ziziphus</taxon>
    </lineage>
</organism>
<dbReference type="PROSITE" id="PS50011">
    <property type="entry name" value="PROTEIN_KINASE_DOM"/>
    <property type="match status" value="1"/>
</dbReference>
<dbReference type="Proteomes" id="UP001652623">
    <property type="component" value="Chromosome 6"/>
</dbReference>
<evidence type="ECO:0000313" key="14">
    <source>
        <dbReference type="RefSeq" id="XP_060674044.1"/>
    </source>
</evidence>
<dbReference type="Gene3D" id="1.10.510.10">
    <property type="entry name" value="Transferase(Phosphotransferase) domain 1"/>
    <property type="match status" value="1"/>
</dbReference>
<feature type="transmembrane region" description="Helical" evidence="11">
    <location>
        <begin position="21"/>
        <end position="47"/>
    </location>
</feature>
<dbReference type="SUPFAM" id="SSF56112">
    <property type="entry name" value="Protein kinase-like (PK-like)"/>
    <property type="match status" value="1"/>
</dbReference>
<protein>
    <submittedName>
        <fullName evidence="14">MDIS1-interacting receptor like kinase 2-like</fullName>
    </submittedName>
</protein>
<dbReference type="RefSeq" id="XP_060674044.1">
    <property type="nucleotide sequence ID" value="XM_060818061.1"/>
</dbReference>
<dbReference type="Gene3D" id="3.30.200.20">
    <property type="entry name" value="Phosphorylase Kinase, domain 1"/>
    <property type="match status" value="1"/>
</dbReference>
<dbReference type="PRINTS" id="PR00019">
    <property type="entry name" value="LEURICHRPT"/>
</dbReference>
<evidence type="ECO:0000256" key="9">
    <source>
        <dbReference type="ARBA" id="ARBA00023136"/>
    </source>
</evidence>
<evidence type="ECO:0000256" key="5">
    <source>
        <dbReference type="ARBA" id="ARBA00022737"/>
    </source>
</evidence>
<dbReference type="InterPro" id="IPR032675">
    <property type="entry name" value="LRR_dom_sf"/>
</dbReference>
<comment type="subcellular location">
    <subcellularLocation>
        <location evidence="1">Membrane</location>
        <topology evidence="1">Single-pass type I membrane protein</topology>
    </subcellularLocation>
</comment>
<evidence type="ECO:0000259" key="12">
    <source>
        <dbReference type="PROSITE" id="PS50011"/>
    </source>
</evidence>
<keyword evidence="5" id="KW-0677">Repeat</keyword>
<keyword evidence="7" id="KW-0067">ATP-binding</keyword>
<dbReference type="InterPro" id="IPR008266">
    <property type="entry name" value="Tyr_kinase_AS"/>
</dbReference>
<dbReference type="InterPro" id="IPR001611">
    <property type="entry name" value="Leu-rich_rpt"/>
</dbReference>
<dbReference type="PROSITE" id="PS51450">
    <property type="entry name" value="LRR"/>
    <property type="match status" value="1"/>
</dbReference>
<evidence type="ECO:0000256" key="4">
    <source>
        <dbReference type="ARBA" id="ARBA00022729"/>
    </source>
</evidence>
<evidence type="ECO:0000313" key="13">
    <source>
        <dbReference type="Proteomes" id="UP001652623"/>
    </source>
</evidence>
<reference evidence="14" key="1">
    <citation type="submission" date="2025-08" db="UniProtKB">
        <authorList>
            <consortium name="RefSeq"/>
        </authorList>
    </citation>
    <scope>IDENTIFICATION</scope>
    <source>
        <tissue evidence="14">Seedling</tissue>
    </source>
</reference>
<evidence type="ECO:0000256" key="11">
    <source>
        <dbReference type="SAM" id="Phobius"/>
    </source>
</evidence>
<sequence length="1045" mass="115985">MAPTLGKLISKKHPTPPIQSLLVVVLIIIDVLLMFCSSSSTATNLYISSKTSRGTSGREERVEVEAKALLKWKESLDNQTHVSDILSSWKFFPSSSNITRKGNISLCQWFGITCNEFGSVLYINLESHNLKGTLQNFNFSSFPYIESFTLYNNSLYGTIPPQISNISRLVYLDLSSNQLSGNIPVEIFLLQNLSVLYLDGNNLNGSIPHEVGMLRSIEEIFFRNNSLSGPIPTSLGNITSNLTYIDLSRNKFSGSIPQEIGKLKNLNQLYMERNNLTGSIPMSIGNLTNLILINLAFNKISGSIPHEIGFLESIQELYLYGNHLTGSIPASIGKLKSLVALLLFDNNLTGTIPLEMNNLIHFDSLQLDNNFLHGSLPDNICLGGKLRWFSAAYNQFEGQLPKSMRNCTSLQSVYLDGNRLAGNISEDLGIYPNLKFMKLSRNNFFGELSGNWGECRNLTALSISDNRISGRLIPELGNAAQLRKLDLSSNLLAGKIPKELGRLKFLFFLNLSNNIIFGKIPMEIGMLSELQQLDLGANKLSGLIPMQLGQCSKLQLLNLKNNSFSGTVPFQIGKLQSLRDLDLSMNLLIGELPMEFRNLRMLETLNLSHNNLSGKIPSVLDDMISLTFVDVSYNQLEGPLPNLKAFIEAPELALENNKGLCGNNTSLKPCSTSKENSNKVVLSLIVSVSGTLFLLFAIFGVLFIRQKIKKNKFVPRETQVFQTFFAAWRHDGKKVYEEIVEATENFDSKYCIGVGGNGSVYKALLSNGQVISVKNFHENGQAASEQAFKSETSLLTGLRHRNIIKLYGFCSHRKHSFLVYEFMENGSLVQILNDYGKAIELEWTKRVNVIKGLANAMYYLHHECFPAIIHRDISSKNVLLDSEYEAHISDFGSARICDPESSNWTSFAGTFGYVAPELAFTMETNEKTDVYSFGVVTLEVILGKHPGDLISDLSSSPSSFAAASDEILLMDVLDPRLSAPRRQVEAQVASIVEIAFACLHPVPQSRPTMKQVSEKLSTTRLPPLSQPIHTITLKQLIDPPTTKTS</sequence>
<feature type="domain" description="Protein kinase" evidence="12">
    <location>
        <begin position="746"/>
        <end position="1024"/>
    </location>
</feature>
<dbReference type="InterPro" id="IPR003591">
    <property type="entry name" value="Leu-rich_rpt_typical-subtyp"/>
</dbReference>
<dbReference type="InterPro" id="IPR000719">
    <property type="entry name" value="Prot_kinase_dom"/>
</dbReference>
<dbReference type="SUPFAM" id="SSF52058">
    <property type="entry name" value="L domain-like"/>
    <property type="match status" value="2"/>
</dbReference>
<dbReference type="GeneID" id="107430885"/>
<evidence type="ECO:0000256" key="1">
    <source>
        <dbReference type="ARBA" id="ARBA00004479"/>
    </source>
</evidence>
<dbReference type="InterPro" id="IPR011009">
    <property type="entry name" value="Kinase-like_dom_sf"/>
</dbReference>
<accession>A0ABM4ABE5</accession>
<feature type="transmembrane region" description="Helical" evidence="11">
    <location>
        <begin position="680"/>
        <end position="704"/>
    </location>
</feature>
<evidence type="ECO:0000256" key="3">
    <source>
        <dbReference type="ARBA" id="ARBA00022692"/>
    </source>
</evidence>
<dbReference type="Pfam" id="PF00560">
    <property type="entry name" value="LRR_1"/>
    <property type="match status" value="10"/>
</dbReference>
<dbReference type="PANTHER" id="PTHR48053">
    <property type="entry name" value="LEUCINE RICH REPEAT FAMILY PROTEIN, EXPRESSED"/>
    <property type="match status" value="1"/>
</dbReference>
<evidence type="ECO:0000256" key="7">
    <source>
        <dbReference type="ARBA" id="ARBA00022840"/>
    </source>
</evidence>
<proteinExistence type="predicted"/>
<keyword evidence="2" id="KW-0433">Leucine-rich repeat</keyword>
<evidence type="ECO:0000256" key="2">
    <source>
        <dbReference type="ARBA" id="ARBA00022614"/>
    </source>
</evidence>
<dbReference type="Gene3D" id="3.80.10.10">
    <property type="entry name" value="Ribonuclease Inhibitor"/>
    <property type="match status" value="4"/>
</dbReference>
<dbReference type="InterPro" id="IPR013210">
    <property type="entry name" value="LRR_N_plant-typ"/>
</dbReference>
<evidence type="ECO:0000256" key="10">
    <source>
        <dbReference type="ARBA" id="ARBA00023170"/>
    </source>
</evidence>
<keyword evidence="10" id="KW-0675">Receptor</keyword>
<keyword evidence="4" id="KW-0732">Signal</keyword>
<evidence type="ECO:0000256" key="8">
    <source>
        <dbReference type="ARBA" id="ARBA00022989"/>
    </source>
</evidence>
<dbReference type="Pfam" id="PF08263">
    <property type="entry name" value="LRRNT_2"/>
    <property type="match status" value="1"/>
</dbReference>
<dbReference type="Pfam" id="PF00069">
    <property type="entry name" value="Pkinase"/>
    <property type="match status" value="1"/>
</dbReference>
<keyword evidence="3 11" id="KW-0812">Transmembrane</keyword>